<proteinExistence type="predicted"/>
<feature type="region of interest" description="Disordered" evidence="1">
    <location>
        <begin position="42"/>
        <end position="80"/>
    </location>
</feature>
<dbReference type="Proteomes" id="UP000611554">
    <property type="component" value="Unassembled WGS sequence"/>
</dbReference>
<keyword evidence="3" id="KW-1185">Reference proteome</keyword>
<organism evidence="2 3">
    <name type="scientific">Streptosporangium pseudovulgare</name>
    <dbReference type="NCBI Taxonomy" id="35765"/>
    <lineage>
        <taxon>Bacteria</taxon>
        <taxon>Bacillati</taxon>
        <taxon>Actinomycetota</taxon>
        <taxon>Actinomycetes</taxon>
        <taxon>Streptosporangiales</taxon>
        <taxon>Streptosporangiaceae</taxon>
        <taxon>Streptosporangium</taxon>
    </lineage>
</organism>
<protein>
    <recommendedName>
        <fullName evidence="4">DUF1508 domain-containing protein</fullName>
    </recommendedName>
</protein>
<evidence type="ECO:0000313" key="2">
    <source>
        <dbReference type="EMBL" id="GGQ11828.1"/>
    </source>
</evidence>
<feature type="compositionally biased region" description="Low complexity" evidence="1">
    <location>
        <begin position="51"/>
        <end position="61"/>
    </location>
</feature>
<accession>A0ABQ2R3J1</accession>
<evidence type="ECO:0008006" key="4">
    <source>
        <dbReference type="Google" id="ProtNLM"/>
    </source>
</evidence>
<comment type="caution">
    <text evidence="2">The sequence shown here is derived from an EMBL/GenBank/DDBJ whole genome shotgun (WGS) entry which is preliminary data.</text>
</comment>
<dbReference type="EMBL" id="BMQJ01000012">
    <property type="protein sequence ID" value="GGQ11828.1"/>
    <property type="molecule type" value="Genomic_DNA"/>
</dbReference>
<feature type="region of interest" description="Disordered" evidence="1">
    <location>
        <begin position="167"/>
        <end position="190"/>
    </location>
</feature>
<name>A0ABQ2R3J1_9ACTN</name>
<evidence type="ECO:0000313" key="3">
    <source>
        <dbReference type="Proteomes" id="UP000611554"/>
    </source>
</evidence>
<gene>
    <name evidence="2" type="ORF">GCM10010140_47560</name>
</gene>
<sequence>MTGGERIETWRQPDGYWGWRYVHPGEEGGEGGEIRLRSNLEYQSEEEARGSAEAAYPGVPVHGPPEEEGERPWERKGGPRRRPRRLRRALALVAVAALLRWAVRGRRRTRPPRAPTGIEIRAGNRVWTWEGTRIRDGLRAVAETTRVTAGTFTRRWPRRARRRPWRGCACPSRRGRRRSRRAPGGFRAGR</sequence>
<evidence type="ECO:0000256" key="1">
    <source>
        <dbReference type="SAM" id="MobiDB-lite"/>
    </source>
</evidence>
<reference evidence="3" key="1">
    <citation type="journal article" date="2019" name="Int. J. Syst. Evol. Microbiol.">
        <title>The Global Catalogue of Microorganisms (GCM) 10K type strain sequencing project: providing services to taxonomists for standard genome sequencing and annotation.</title>
        <authorList>
            <consortium name="The Broad Institute Genomics Platform"/>
            <consortium name="The Broad Institute Genome Sequencing Center for Infectious Disease"/>
            <person name="Wu L."/>
            <person name="Ma J."/>
        </authorList>
    </citation>
    <scope>NUCLEOTIDE SEQUENCE [LARGE SCALE GENOMIC DNA]</scope>
    <source>
        <strain evidence="3">JCM 3115</strain>
    </source>
</reference>